<keyword evidence="5" id="KW-0665">Pyrimidine biosynthesis</keyword>
<reference evidence="12" key="1">
    <citation type="journal article" date="2023" name="ISME J.">
        <title>Emergence of putative energy parasites within Clostridia revealed by genome analysis of a novel endosymbiotic clade.</title>
        <authorList>
            <person name="Takahashi K."/>
            <person name="Kuwahara H."/>
            <person name="Horikawa Y."/>
            <person name="Izawa K."/>
            <person name="Kato D."/>
            <person name="Inagaki T."/>
            <person name="Yuki M."/>
            <person name="Ohkuma M."/>
            <person name="Hongoh Y."/>
        </authorList>
    </citation>
    <scope>NUCLEOTIDE SEQUENCE</scope>
    <source>
        <strain evidence="12">CfP3-15</strain>
    </source>
</reference>
<dbReference type="InterPro" id="IPR006131">
    <property type="entry name" value="Asp_carbamoyltransf_Asp/Orn-bd"/>
</dbReference>
<comment type="function">
    <text evidence="6">Catalyzes the condensation of carbamoyl phosphate and aspartate to form carbamoyl aspartate and inorganic phosphate, the committed step in the de novo pyrimidine nucleotide biosynthesis pathway.</text>
</comment>
<dbReference type="Pfam" id="PF00185">
    <property type="entry name" value="OTCace"/>
    <property type="match status" value="1"/>
</dbReference>
<proteinExistence type="inferred from homology"/>
<dbReference type="PRINTS" id="PR00101">
    <property type="entry name" value="ATCASE"/>
</dbReference>
<evidence type="ECO:0000256" key="9">
    <source>
        <dbReference type="RuleBase" id="RU003634"/>
    </source>
</evidence>
<dbReference type="InterPro" id="IPR002082">
    <property type="entry name" value="Asp_carbamoyltransf"/>
</dbReference>
<dbReference type="PROSITE" id="PS00097">
    <property type="entry name" value="CARBAMOYLTRANSFERASE"/>
    <property type="match status" value="1"/>
</dbReference>
<dbReference type="InterPro" id="IPR036901">
    <property type="entry name" value="Asp/Orn_carbamoylTrfase_sf"/>
</dbReference>
<dbReference type="GO" id="GO:0016597">
    <property type="term" value="F:amino acid binding"/>
    <property type="evidence" value="ECO:0007669"/>
    <property type="project" value="InterPro"/>
</dbReference>
<evidence type="ECO:0000256" key="7">
    <source>
        <dbReference type="ARBA" id="ARBA00048859"/>
    </source>
</evidence>
<dbReference type="GO" id="GO:0005829">
    <property type="term" value="C:cytosol"/>
    <property type="evidence" value="ECO:0007669"/>
    <property type="project" value="TreeGrafter"/>
</dbReference>
<comment type="pathway">
    <text evidence="1">Pyrimidine metabolism; UMP biosynthesis via de novo pathway; (S)-dihydroorotate from bicarbonate: step 2/3.</text>
</comment>
<dbReference type="GO" id="GO:0004070">
    <property type="term" value="F:aspartate carbamoyltransferase activity"/>
    <property type="evidence" value="ECO:0007669"/>
    <property type="project" value="UniProtKB-UniRule"/>
</dbReference>
<comment type="catalytic activity">
    <reaction evidence="7">
        <text>carbamoyl phosphate + L-aspartate = N-carbamoyl-L-aspartate + phosphate + H(+)</text>
        <dbReference type="Rhea" id="RHEA:20013"/>
        <dbReference type="ChEBI" id="CHEBI:15378"/>
        <dbReference type="ChEBI" id="CHEBI:29991"/>
        <dbReference type="ChEBI" id="CHEBI:32814"/>
        <dbReference type="ChEBI" id="CHEBI:43474"/>
        <dbReference type="ChEBI" id="CHEBI:58228"/>
        <dbReference type="EC" id="2.1.3.2"/>
    </reaction>
</comment>
<evidence type="ECO:0000256" key="4">
    <source>
        <dbReference type="ARBA" id="ARBA00022679"/>
    </source>
</evidence>
<feature type="domain" description="Aspartate/ornithine carbamoyltransferase Asp/Orn-binding" evidence="10">
    <location>
        <begin position="143"/>
        <end position="280"/>
    </location>
</feature>
<comment type="similarity">
    <text evidence="2">Belongs to the aspartate/ornithine carbamoyltransferase superfamily. ATCase family.</text>
</comment>
<name>A0AA48KZ27_9FIRM</name>
<dbReference type="Proteomes" id="UP001337580">
    <property type="component" value="Chromosome"/>
</dbReference>
<dbReference type="SUPFAM" id="SSF53671">
    <property type="entry name" value="Aspartate/ornithine carbamoyltransferase"/>
    <property type="match status" value="1"/>
</dbReference>
<evidence type="ECO:0000259" key="11">
    <source>
        <dbReference type="Pfam" id="PF02729"/>
    </source>
</evidence>
<protein>
    <recommendedName>
        <fullName evidence="3 8">Aspartate carbamoyltransferase</fullName>
        <ecNumber evidence="3 8">2.1.3.2</ecNumber>
    </recommendedName>
</protein>
<dbReference type="EC" id="2.1.3.2" evidence="3 8"/>
<dbReference type="AlphaFoldDB" id="A0AA48KZ27"/>
<dbReference type="EMBL" id="AP027924">
    <property type="protein sequence ID" value="BED91874.1"/>
    <property type="molecule type" value="Genomic_DNA"/>
</dbReference>
<feature type="domain" description="Aspartate/ornithine carbamoyltransferase carbamoyl-P binding" evidence="11">
    <location>
        <begin position="27"/>
        <end position="135"/>
    </location>
</feature>
<dbReference type="Pfam" id="PF02729">
    <property type="entry name" value="OTCace_N"/>
    <property type="match status" value="1"/>
</dbReference>
<dbReference type="NCBIfam" id="NF002032">
    <property type="entry name" value="PRK00856.1"/>
    <property type="match status" value="1"/>
</dbReference>
<dbReference type="PANTHER" id="PTHR45753:SF6">
    <property type="entry name" value="ASPARTATE CARBAMOYLTRANSFERASE"/>
    <property type="match status" value="1"/>
</dbReference>
<dbReference type="NCBIfam" id="TIGR00670">
    <property type="entry name" value="asp_carb_tr"/>
    <property type="match status" value="1"/>
</dbReference>
<evidence type="ECO:0000256" key="2">
    <source>
        <dbReference type="ARBA" id="ARBA00008896"/>
    </source>
</evidence>
<organism evidence="12">
    <name type="scientific">Candidatus Improbicoccus pseudotrichonymphae</name>
    <dbReference type="NCBI Taxonomy" id="3033792"/>
    <lineage>
        <taxon>Bacteria</taxon>
        <taxon>Bacillati</taxon>
        <taxon>Bacillota</taxon>
        <taxon>Clostridia</taxon>
        <taxon>Candidatus Improbicoccus</taxon>
    </lineage>
</organism>
<evidence type="ECO:0000256" key="3">
    <source>
        <dbReference type="ARBA" id="ARBA00013008"/>
    </source>
</evidence>
<dbReference type="InterPro" id="IPR006132">
    <property type="entry name" value="Asp/Orn_carbamoyltranf_P-bd"/>
</dbReference>
<dbReference type="Gene3D" id="3.40.50.1370">
    <property type="entry name" value="Aspartate/ornithine carbamoyltransferase"/>
    <property type="match status" value="2"/>
</dbReference>
<gene>
    <name evidence="12" type="ORF">CfP315_0413</name>
</gene>
<dbReference type="InterPro" id="IPR006130">
    <property type="entry name" value="Asp/Orn_carbamoylTrfase"/>
</dbReference>
<dbReference type="GO" id="GO:0006207">
    <property type="term" value="P:'de novo' pyrimidine nucleobase biosynthetic process"/>
    <property type="evidence" value="ECO:0007669"/>
    <property type="project" value="InterPro"/>
</dbReference>
<evidence type="ECO:0000256" key="8">
    <source>
        <dbReference type="NCBIfam" id="TIGR00670"/>
    </source>
</evidence>
<dbReference type="GO" id="GO:0009220">
    <property type="term" value="P:pyrimidine ribonucleotide biosynthetic process"/>
    <property type="evidence" value="ECO:0007669"/>
    <property type="project" value="UniProtKB-UniRule"/>
</dbReference>
<dbReference type="GO" id="GO:0006520">
    <property type="term" value="P:amino acid metabolic process"/>
    <property type="evidence" value="ECO:0007669"/>
    <property type="project" value="InterPro"/>
</dbReference>
<evidence type="ECO:0000256" key="5">
    <source>
        <dbReference type="ARBA" id="ARBA00022975"/>
    </source>
</evidence>
<dbReference type="PRINTS" id="PR00100">
    <property type="entry name" value="AOTCASE"/>
</dbReference>
<evidence type="ECO:0000256" key="6">
    <source>
        <dbReference type="ARBA" id="ARBA00043884"/>
    </source>
</evidence>
<evidence type="ECO:0000259" key="10">
    <source>
        <dbReference type="Pfam" id="PF00185"/>
    </source>
</evidence>
<evidence type="ECO:0000313" key="12">
    <source>
        <dbReference type="EMBL" id="BED91874.1"/>
    </source>
</evidence>
<evidence type="ECO:0000256" key="1">
    <source>
        <dbReference type="ARBA" id="ARBA00004852"/>
    </source>
</evidence>
<accession>A0AA48KZ27</accession>
<sequence length="292" mass="33641">MVVKIIKSFENDNMSMIYEIFELADRNEFKSYPDKIVANLFFEPSTRTHFSFKIAQAKMDMKSVSFTPEFSSMQKGETFIQTIKTFESFGVDLFVIRHKEDEYYKKINLNAPIINAGDGISSHPTQLLLDLYTIKKEFGSLSGLTVGIIGDVKHSRVAMSARRIMKKFGIKVLISGPPELIDIKDDCYVEFKKILPVCDVIMLLRIQHERHKLLFNAKNYNKFYGLNSENVLFLKNEAIIMHPGPCNIGMEITQKIFEHNKSRISEQVENGVKIRMALMQIVIEKKIDLLKL</sequence>
<dbReference type="PANTHER" id="PTHR45753">
    <property type="entry name" value="ORNITHINE CARBAMOYLTRANSFERASE, MITOCHONDRIAL"/>
    <property type="match status" value="1"/>
</dbReference>
<dbReference type="KEGG" id="ips:CfP315_0413"/>
<keyword evidence="4 9" id="KW-0808">Transferase</keyword>